<sequence>MRQNQAPLLWESQRHSILQNEALQSIIRNREFSEIDKKILLAFMERVASRAATEPERCLLLDSTVFNRTALAVTLRRNGFLHVPESCGANHNPEEHGSNEYDLPSDKEKEQEARREIKMWSRTARRSELSFQERMKKWYTKKTV</sequence>
<dbReference type="Proteomes" id="UP001213000">
    <property type="component" value="Unassembled WGS sequence"/>
</dbReference>
<dbReference type="AlphaFoldDB" id="A0AAD5VEU3"/>
<accession>A0AAD5VEU3</accession>
<keyword evidence="3" id="KW-1185">Reference proteome</keyword>
<gene>
    <name evidence="2" type="ORF">NP233_g12383</name>
</gene>
<dbReference type="EMBL" id="JANIEX010001768">
    <property type="protein sequence ID" value="KAJ3554621.1"/>
    <property type="molecule type" value="Genomic_DNA"/>
</dbReference>
<evidence type="ECO:0000313" key="3">
    <source>
        <dbReference type="Proteomes" id="UP001213000"/>
    </source>
</evidence>
<protein>
    <submittedName>
        <fullName evidence="2">Uncharacterized protein</fullName>
    </submittedName>
</protein>
<evidence type="ECO:0000313" key="2">
    <source>
        <dbReference type="EMBL" id="KAJ3554621.1"/>
    </source>
</evidence>
<proteinExistence type="predicted"/>
<evidence type="ECO:0000256" key="1">
    <source>
        <dbReference type="SAM" id="MobiDB-lite"/>
    </source>
</evidence>
<reference evidence="2" key="1">
    <citation type="submission" date="2022-07" db="EMBL/GenBank/DDBJ databases">
        <title>Genome Sequence of Leucocoprinus birnbaumii.</title>
        <authorList>
            <person name="Buettner E."/>
        </authorList>
    </citation>
    <scope>NUCLEOTIDE SEQUENCE</scope>
    <source>
        <strain evidence="2">VT141</strain>
    </source>
</reference>
<organism evidence="2 3">
    <name type="scientific">Leucocoprinus birnbaumii</name>
    <dbReference type="NCBI Taxonomy" id="56174"/>
    <lineage>
        <taxon>Eukaryota</taxon>
        <taxon>Fungi</taxon>
        <taxon>Dikarya</taxon>
        <taxon>Basidiomycota</taxon>
        <taxon>Agaricomycotina</taxon>
        <taxon>Agaricomycetes</taxon>
        <taxon>Agaricomycetidae</taxon>
        <taxon>Agaricales</taxon>
        <taxon>Agaricineae</taxon>
        <taxon>Agaricaceae</taxon>
        <taxon>Leucocoprinus</taxon>
    </lineage>
</organism>
<feature type="compositionally biased region" description="Basic and acidic residues" evidence="1">
    <location>
        <begin position="92"/>
        <end position="114"/>
    </location>
</feature>
<name>A0AAD5VEU3_9AGAR</name>
<comment type="caution">
    <text evidence="2">The sequence shown here is derived from an EMBL/GenBank/DDBJ whole genome shotgun (WGS) entry which is preliminary data.</text>
</comment>
<feature type="region of interest" description="Disordered" evidence="1">
    <location>
        <begin position="86"/>
        <end position="114"/>
    </location>
</feature>